<dbReference type="Proteomes" id="UP000031740">
    <property type="component" value="Unassembled WGS sequence"/>
</dbReference>
<protein>
    <submittedName>
        <fullName evidence="1">Uncharacterized protein</fullName>
    </submittedName>
</protein>
<comment type="caution">
    <text evidence="1">The sequence shown here is derived from an EMBL/GenBank/DDBJ whole genome shotgun (WGS) entry which is preliminary data.</text>
</comment>
<name>A0A072R0T9_BARBA</name>
<dbReference type="RefSeq" id="WP_041849730.1">
    <property type="nucleotide sequence ID" value="NZ_KL503805.1"/>
</dbReference>
<dbReference type="HOGENOM" id="CLU_163176_0_0_5"/>
<gene>
    <name evidence="1" type="ORF">H710_01010</name>
</gene>
<sequence>MIKFCWRRIIFLILFFLLVLAVSFWAYQSVKKMIFSHQIVITKGVLSEDLATFFSGVPMSFSKIDAQKKQNIIDQARRDAIFAVLASGQNNEQAQKFGKTVTAIALEAISRSSVIDTNL</sequence>
<proteinExistence type="predicted"/>
<organism evidence="1 2">
    <name type="scientific">Bartonella bacilliformis Ver097</name>
    <dbReference type="NCBI Taxonomy" id="1293911"/>
    <lineage>
        <taxon>Bacteria</taxon>
        <taxon>Pseudomonadati</taxon>
        <taxon>Pseudomonadota</taxon>
        <taxon>Alphaproteobacteria</taxon>
        <taxon>Hyphomicrobiales</taxon>
        <taxon>Bartonellaceae</taxon>
        <taxon>Bartonella</taxon>
    </lineage>
</organism>
<dbReference type="PATRIC" id="fig|1293911.3.peg.1042"/>
<accession>A0A072R0T9</accession>
<dbReference type="EMBL" id="ASIV01000006">
    <property type="protein sequence ID" value="KEG19231.1"/>
    <property type="molecule type" value="Genomic_DNA"/>
</dbReference>
<reference evidence="1 2" key="1">
    <citation type="submission" date="2013-04" db="EMBL/GenBank/DDBJ databases">
        <title>The Genome Sequence of Bartonella bacilliformis Ver097.</title>
        <authorList>
            <consortium name="The Broad Institute Genomics Platform"/>
            <consortium name="The Broad Institute Genome Sequencing Center for Infectious Disease"/>
            <person name="Feldgarden M."/>
            <person name="Kirby J."/>
            <person name="Birtles R."/>
            <person name="Dasch G."/>
            <person name="Hendrix L."/>
            <person name="Koehler J."/>
            <person name="Walker B."/>
            <person name="Young S.K."/>
            <person name="Zeng Q."/>
            <person name="Gargeya S."/>
            <person name="Fitzgerald M."/>
            <person name="Haas B."/>
            <person name="Abouelleil A."/>
            <person name="Allen A.W."/>
            <person name="Alvarado L."/>
            <person name="Arachchi H.M."/>
            <person name="Berlin A.M."/>
            <person name="Chapman S.B."/>
            <person name="Gainer-Dewar J."/>
            <person name="Goldberg J."/>
            <person name="Griggs A."/>
            <person name="Gujja S."/>
            <person name="Hansen M."/>
            <person name="Howarth C."/>
            <person name="Imamovic A."/>
            <person name="Ireland A."/>
            <person name="Larimer J."/>
            <person name="McCowan C."/>
            <person name="Murphy C."/>
            <person name="Pearson M."/>
            <person name="Poon T.W."/>
            <person name="Priest M."/>
            <person name="Roberts A."/>
            <person name="Saif S."/>
            <person name="Shea T."/>
            <person name="Sisk P."/>
            <person name="Sykes S."/>
            <person name="Wortman J."/>
            <person name="Nusbaum C."/>
            <person name="Birren B."/>
        </authorList>
    </citation>
    <scope>NUCLEOTIDE SEQUENCE [LARGE SCALE GENOMIC DNA]</scope>
    <source>
        <strain evidence="1 2">Ver097</strain>
    </source>
</reference>
<evidence type="ECO:0000313" key="1">
    <source>
        <dbReference type="EMBL" id="KEG19231.1"/>
    </source>
</evidence>
<dbReference type="AlphaFoldDB" id="A0A072R0T9"/>
<evidence type="ECO:0000313" key="2">
    <source>
        <dbReference type="Proteomes" id="UP000031740"/>
    </source>
</evidence>